<organism evidence="1 2">
    <name type="scientific">Brevibacillus brevis (strain 47 / JCM 6285 / NBRC 100599)</name>
    <dbReference type="NCBI Taxonomy" id="358681"/>
    <lineage>
        <taxon>Bacteria</taxon>
        <taxon>Bacillati</taxon>
        <taxon>Bacillota</taxon>
        <taxon>Bacilli</taxon>
        <taxon>Bacillales</taxon>
        <taxon>Paenibacillaceae</taxon>
        <taxon>Brevibacillus</taxon>
    </lineage>
</organism>
<evidence type="ECO:0000313" key="1">
    <source>
        <dbReference type="EMBL" id="BAH43061.1"/>
    </source>
</evidence>
<evidence type="ECO:0008006" key="3">
    <source>
        <dbReference type="Google" id="ProtNLM"/>
    </source>
</evidence>
<dbReference type="AlphaFoldDB" id="C0ZBA2"/>
<dbReference type="EMBL" id="AP008955">
    <property type="protein sequence ID" value="BAH43061.1"/>
    <property type="molecule type" value="Genomic_DNA"/>
</dbReference>
<dbReference type="STRING" id="358681.BBR47_20840"/>
<dbReference type="KEGG" id="bbe:BBR47_20840"/>
<keyword evidence="2" id="KW-1185">Reference proteome</keyword>
<dbReference type="HOGENOM" id="CLU_516632_0_0_9"/>
<dbReference type="SUPFAM" id="SSF53649">
    <property type="entry name" value="Alkaline phosphatase-like"/>
    <property type="match status" value="1"/>
</dbReference>
<evidence type="ECO:0000313" key="2">
    <source>
        <dbReference type="Proteomes" id="UP000001877"/>
    </source>
</evidence>
<reference evidence="1 2" key="1">
    <citation type="submission" date="2005-03" db="EMBL/GenBank/DDBJ databases">
        <title>Brevibacillus brevis strain 47, complete genome.</title>
        <authorList>
            <person name="Hosoyama A."/>
            <person name="Yamada R."/>
            <person name="Hongo Y."/>
            <person name="Terui Y."/>
            <person name="Ankai A."/>
            <person name="Masuyama W."/>
            <person name="Sekiguchi M."/>
            <person name="Takeda T."/>
            <person name="Asano K."/>
            <person name="Ohji S."/>
            <person name="Ichikawa N."/>
            <person name="Narita S."/>
            <person name="Aoki N."/>
            <person name="Miura H."/>
            <person name="Matsushita S."/>
            <person name="Sekigawa T."/>
            <person name="Yamagata H."/>
            <person name="Yoshikawa H."/>
            <person name="Udaka S."/>
            <person name="Tanikawa S."/>
            <person name="Fujita N."/>
        </authorList>
    </citation>
    <scope>NUCLEOTIDE SEQUENCE [LARGE SCALE GENOMIC DNA]</scope>
    <source>
        <strain evidence="2">47 / JCM 6285 / NBRC 100599</strain>
    </source>
</reference>
<protein>
    <recommendedName>
        <fullName evidence="3">Alkaline phosphatase family protein</fullName>
    </recommendedName>
</protein>
<gene>
    <name evidence="1" type="ordered locus">BBR47_20840</name>
</gene>
<dbReference type="InterPro" id="IPR002591">
    <property type="entry name" value="Phosphodiest/P_Trfase"/>
</dbReference>
<dbReference type="GO" id="GO:0016787">
    <property type="term" value="F:hydrolase activity"/>
    <property type="evidence" value="ECO:0007669"/>
    <property type="project" value="UniProtKB-ARBA"/>
</dbReference>
<sequence length="548" mass="61201">MVSTLSHLLREHGPLSLLASRGFFFFRRILGHAKSNTIRCDYDYCYYEEKGGSRMKKVILFLIDSMMPDVLERCIAANKAPALRFFMEHSQYIPDCVTVFPTMTASIDCSLITGVYPDQHKVPGLVWYDAEQKQMVNYINGVASIRKIGISSCAENVLFDLNERHLSKDVKTIHEVLEENKLVSGSINVIAHRGHKQHKVSMPTLLDTITSFSLREKVSGPTIMSMGTLVSPALFRTVPWGFSQSALEGYGINDTYAIDVMIEVIRSGHQPHFTLVYLPENDHKLHKSPEDAVQHLADVDKQLARLLDSFASWEQMLERNVCILISDHGQTVIGESEDHNIPLDHLLENFSVHALGTDVTSEVEVVICNNERMAYLYPVNGTDPLSIVEAVSVEERIDLIAWKEGEKVKVRRGGTQQEMCFWRNGEYQDAYGSSWSVEGDVTVLDVQYDGECLSFDTYPDAFSRLYGALFSRTGDVVVVTAAKSYELLSECAPTHLGGGSHGSLHKKDSLIPLVIVGASELFPLPARLVDVKDFILRELGIPSASNPQ</sequence>
<dbReference type="InterPro" id="IPR017850">
    <property type="entry name" value="Alkaline_phosphatase_core_sf"/>
</dbReference>
<proteinExistence type="predicted"/>
<dbReference type="PANTHER" id="PTHR10151">
    <property type="entry name" value="ECTONUCLEOTIDE PYROPHOSPHATASE/PHOSPHODIESTERASE"/>
    <property type="match status" value="1"/>
</dbReference>
<dbReference type="Proteomes" id="UP000001877">
    <property type="component" value="Chromosome"/>
</dbReference>
<dbReference type="PANTHER" id="PTHR10151:SF120">
    <property type="entry name" value="BIS(5'-ADENOSYL)-TRIPHOSPHATASE"/>
    <property type="match status" value="1"/>
</dbReference>
<name>C0ZBA2_BREBN</name>
<accession>C0ZBA2</accession>
<dbReference type="Pfam" id="PF01663">
    <property type="entry name" value="Phosphodiest"/>
    <property type="match status" value="1"/>
</dbReference>
<dbReference type="eggNOG" id="COG1524">
    <property type="taxonomic scope" value="Bacteria"/>
</dbReference>
<dbReference type="Gene3D" id="3.40.720.10">
    <property type="entry name" value="Alkaline Phosphatase, subunit A"/>
    <property type="match status" value="1"/>
</dbReference>